<sequence length="756" mass="88165">RESAQTLPSECKPKLKTVSFFRKQEKKQVNEEKIVIQTAKTKYDDEGLEEHNKIFFVAEQELLGEELKVIGKQDVLEQETNISIQDKCAEEIQSEKLHTVKQEEVVDRKSKTIMRKYSQEKQTIHKPIIGEQDIPDQEMVNQKDEKKDKENTELLIETKSDEILNHELQTQKEHNVVKRKDEEKPELQIMTEQDELPEKELETLNDYCIDESVDKQKSEELVTVPKDEVPNQELNTINDYRVEEKVDESKAEILIVTVKSDVKNQDIEIKTEDDADNGTDEQKREKLITSEKVVVQEESTKDPCPDKIMEKLSTEKCISIQEVSFQENKLEEPSQYEGTEEKMLDQSMEKEQEDLDQTDEILEKPILNETTNEQTVETFIAADQEKFLAQELESKIQSSKNESMDKQKPEELIITEEHEILYGEPKINIEHSIEEQKLKKLIKTEQDESPNQQSESDKEHSVDDKQKPEKLFLTEQEDLDQTDETLEKIILDEATNKKQTTVISIIAEQEEFSDPEMETTNQNNEDENIDKQKPEIFIITEHVIPEEKLEPIIKHNVNESMSEWGSKKRTVTEKDETRGYQPESDKEHSKEGEQKPEKLILIEQEHLDQRDERLEKPALDETTKEQSVETHIVIEEEISSQELDTKKEINEGESMDKQKPKSLITIEQCQILNGEPETIREHSVYGSTDEQRPKELITTQKDEARDQQSESEQMHSKDENMNEPSPENLIMIKQEELLLQELEAMKEPIDDKSTEV</sequence>
<feature type="compositionally biased region" description="Basic and acidic residues" evidence="1">
    <location>
        <begin position="168"/>
        <end position="186"/>
    </location>
</feature>
<feature type="region of interest" description="Disordered" evidence="1">
    <location>
        <begin position="507"/>
        <end position="534"/>
    </location>
</feature>
<feature type="compositionally biased region" description="Basic and acidic residues" evidence="1">
    <location>
        <begin position="339"/>
        <end position="350"/>
    </location>
</feature>
<evidence type="ECO:0000256" key="1">
    <source>
        <dbReference type="SAM" id="MobiDB-lite"/>
    </source>
</evidence>
<keyword evidence="2" id="KW-1185">Reference proteome</keyword>
<feature type="compositionally biased region" description="Basic and acidic residues" evidence="1">
    <location>
        <begin position="455"/>
        <end position="472"/>
    </location>
</feature>
<feature type="region of interest" description="Disordered" evidence="1">
    <location>
        <begin position="168"/>
        <end position="199"/>
    </location>
</feature>
<evidence type="ECO:0000313" key="2">
    <source>
        <dbReference type="Proteomes" id="UP000694941"/>
    </source>
</evidence>
<feature type="compositionally biased region" description="Basic and acidic residues" evidence="1">
    <location>
        <begin position="280"/>
        <end position="306"/>
    </location>
</feature>
<feature type="non-terminal residue" evidence="3">
    <location>
        <position position="1"/>
    </location>
</feature>
<dbReference type="RefSeq" id="XP_013779385.1">
    <property type="nucleotide sequence ID" value="XM_013923931.1"/>
</dbReference>
<feature type="region of interest" description="Disordered" evidence="1">
    <location>
        <begin position="328"/>
        <end position="354"/>
    </location>
</feature>
<feature type="region of interest" description="Disordered" evidence="1">
    <location>
        <begin position="559"/>
        <end position="662"/>
    </location>
</feature>
<accession>A0ABM1BCT3</accession>
<name>A0ABM1BCT3_LIMPO</name>
<feature type="region of interest" description="Disordered" evidence="1">
    <location>
        <begin position="268"/>
        <end position="306"/>
    </location>
</feature>
<feature type="compositionally biased region" description="Basic and acidic residues" evidence="1">
    <location>
        <begin position="677"/>
        <end position="720"/>
    </location>
</feature>
<reference evidence="3" key="1">
    <citation type="submission" date="2025-08" db="UniProtKB">
        <authorList>
            <consortium name="RefSeq"/>
        </authorList>
    </citation>
    <scope>IDENTIFICATION</scope>
    <source>
        <tissue evidence="3">Muscle</tissue>
    </source>
</reference>
<gene>
    <name evidence="3" type="primary">LOC106463849</name>
</gene>
<feature type="region of interest" description="Disordered" evidence="1">
    <location>
        <begin position="674"/>
        <end position="729"/>
    </location>
</feature>
<feature type="region of interest" description="Disordered" evidence="1">
    <location>
        <begin position="117"/>
        <end position="150"/>
    </location>
</feature>
<organism evidence="2 3">
    <name type="scientific">Limulus polyphemus</name>
    <name type="common">Atlantic horseshoe crab</name>
    <dbReference type="NCBI Taxonomy" id="6850"/>
    <lineage>
        <taxon>Eukaryota</taxon>
        <taxon>Metazoa</taxon>
        <taxon>Ecdysozoa</taxon>
        <taxon>Arthropoda</taxon>
        <taxon>Chelicerata</taxon>
        <taxon>Merostomata</taxon>
        <taxon>Xiphosura</taxon>
        <taxon>Limulidae</taxon>
        <taxon>Limulus</taxon>
    </lineage>
</organism>
<evidence type="ECO:0000313" key="3">
    <source>
        <dbReference type="RefSeq" id="XP_013779385.1"/>
    </source>
</evidence>
<feature type="compositionally biased region" description="Basic and acidic residues" evidence="1">
    <location>
        <begin position="141"/>
        <end position="150"/>
    </location>
</feature>
<feature type="compositionally biased region" description="Basic and acidic residues" evidence="1">
    <location>
        <begin position="643"/>
        <end position="659"/>
    </location>
</feature>
<feature type="compositionally biased region" description="Acidic residues" evidence="1">
    <location>
        <begin position="508"/>
        <end position="517"/>
    </location>
</feature>
<dbReference type="Proteomes" id="UP000694941">
    <property type="component" value="Unplaced"/>
</dbReference>
<feature type="compositionally biased region" description="Basic and acidic residues" evidence="1">
    <location>
        <begin position="570"/>
        <end position="634"/>
    </location>
</feature>
<feature type="region of interest" description="Disordered" evidence="1">
    <location>
        <begin position="440"/>
        <end position="479"/>
    </location>
</feature>
<proteinExistence type="predicted"/>
<dbReference type="GeneID" id="106463849"/>
<protein>
    <submittedName>
        <fullName evidence="3">Titin-like</fullName>
    </submittedName>
</protein>